<accession>A0A448WPT8</accession>
<dbReference type="InterPro" id="IPR016158">
    <property type="entry name" value="Cullin_homology"/>
</dbReference>
<sequence length="125" mass="14948">MYHVHECGPNYTRKMETMFQDIELSRQLSKNFRAAQSSANCLLELNVSIICPSSWPPYPKTTANYPEDVSPLDMMQDHPHLIFSHLPHLWKDMLGGITWSWLNFLFVTFQYNCKFLCRQYYYYYC</sequence>
<evidence type="ECO:0000256" key="1">
    <source>
        <dbReference type="PROSITE-ProRule" id="PRU00330"/>
    </source>
</evidence>
<evidence type="ECO:0000313" key="4">
    <source>
        <dbReference type="Proteomes" id="UP000784294"/>
    </source>
</evidence>
<reference evidence="3" key="1">
    <citation type="submission" date="2018-11" db="EMBL/GenBank/DDBJ databases">
        <authorList>
            <consortium name="Pathogen Informatics"/>
        </authorList>
    </citation>
    <scope>NUCLEOTIDE SEQUENCE</scope>
</reference>
<evidence type="ECO:0000259" key="2">
    <source>
        <dbReference type="PROSITE" id="PS50069"/>
    </source>
</evidence>
<keyword evidence="4" id="KW-1185">Reference proteome</keyword>
<proteinExistence type="inferred from homology"/>
<evidence type="ECO:0000313" key="3">
    <source>
        <dbReference type="EMBL" id="VEL17154.1"/>
    </source>
</evidence>
<organism evidence="3 4">
    <name type="scientific">Protopolystoma xenopodis</name>
    <dbReference type="NCBI Taxonomy" id="117903"/>
    <lineage>
        <taxon>Eukaryota</taxon>
        <taxon>Metazoa</taxon>
        <taxon>Spiralia</taxon>
        <taxon>Lophotrochozoa</taxon>
        <taxon>Platyhelminthes</taxon>
        <taxon>Monogenea</taxon>
        <taxon>Polyopisthocotylea</taxon>
        <taxon>Polystomatidea</taxon>
        <taxon>Polystomatidae</taxon>
        <taxon>Protopolystoma</taxon>
    </lineage>
</organism>
<dbReference type="GO" id="GO:0006511">
    <property type="term" value="P:ubiquitin-dependent protein catabolic process"/>
    <property type="evidence" value="ECO:0007669"/>
    <property type="project" value="InterPro"/>
</dbReference>
<gene>
    <name evidence="3" type="ORF">PXEA_LOCUS10594</name>
</gene>
<dbReference type="EMBL" id="CAAALY010031326">
    <property type="protein sequence ID" value="VEL17154.1"/>
    <property type="molecule type" value="Genomic_DNA"/>
</dbReference>
<dbReference type="InterPro" id="IPR045093">
    <property type="entry name" value="Cullin"/>
</dbReference>
<dbReference type="AlphaFoldDB" id="A0A448WPT8"/>
<dbReference type="Proteomes" id="UP000784294">
    <property type="component" value="Unassembled WGS sequence"/>
</dbReference>
<dbReference type="PANTHER" id="PTHR11932">
    <property type="entry name" value="CULLIN"/>
    <property type="match status" value="1"/>
</dbReference>
<name>A0A448WPT8_9PLAT</name>
<dbReference type="SUPFAM" id="SSF75632">
    <property type="entry name" value="Cullin homology domain"/>
    <property type="match status" value="1"/>
</dbReference>
<dbReference type="PROSITE" id="PS50069">
    <property type="entry name" value="CULLIN_2"/>
    <property type="match status" value="1"/>
</dbReference>
<dbReference type="GO" id="GO:0031625">
    <property type="term" value="F:ubiquitin protein ligase binding"/>
    <property type="evidence" value="ECO:0007669"/>
    <property type="project" value="InterPro"/>
</dbReference>
<dbReference type="OrthoDB" id="27073at2759"/>
<dbReference type="InterPro" id="IPR036317">
    <property type="entry name" value="Cullin_homology_sf"/>
</dbReference>
<feature type="domain" description="Cullin family profile" evidence="2">
    <location>
        <begin position="5"/>
        <end position="70"/>
    </location>
</feature>
<comment type="similarity">
    <text evidence="1">Belongs to the cullin family.</text>
</comment>
<dbReference type="Gene3D" id="1.20.1310.10">
    <property type="entry name" value="Cullin Repeats"/>
    <property type="match status" value="1"/>
</dbReference>
<protein>
    <recommendedName>
        <fullName evidence="2">Cullin family profile domain-containing protein</fullName>
    </recommendedName>
</protein>
<comment type="caution">
    <text evidence="3">The sequence shown here is derived from an EMBL/GenBank/DDBJ whole genome shotgun (WGS) entry which is preliminary data.</text>
</comment>